<evidence type="ECO:0000313" key="4">
    <source>
        <dbReference type="EMBL" id="KAG6447775.1"/>
    </source>
</evidence>
<dbReference type="InterPro" id="IPR018114">
    <property type="entry name" value="TRYPSIN_HIS"/>
</dbReference>
<name>A0A921YZ71_MANSE</name>
<feature type="chain" id="PRO_5038046596" description="Peptidase S1 domain-containing protein" evidence="2">
    <location>
        <begin position="21"/>
        <end position="242"/>
    </location>
</feature>
<evidence type="ECO:0000313" key="5">
    <source>
        <dbReference type="Proteomes" id="UP000791440"/>
    </source>
</evidence>
<dbReference type="EMBL" id="JH668348">
    <property type="protein sequence ID" value="KAG6447775.1"/>
    <property type="molecule type" value="Genomic_DNA"/>
</dbReference>
<dbReference type="PANTHER" id="PTHR24253">
    <property type="entry name" value="TRANSMEMBRANE PROTEASE SERINE"/>
    <property type="match status" value="1"/>
</dbReference>
<reference evidence="4" key="2">
    <citation type="submission" date="2020-12" db="EMBL/GenBank/DDBJ databases">
        <authorList>
            <person name="Kanost M."/>
        </authorList>
    </citation>
    <scope>NUCLEOTIDE SEQUENCE</scope>
</reference>
<dbReference type="GO" id="GO:0006508">
    <property type="term" value="P:proteolysis"/>
    <property type="evidence" value="ECO:0007669"/>
    <property type="project" value="InterPro"/>
</dbReference>
<evidence type="ECO:0000256" key="2">
    <source>
        <dbReference type="SAM" id="SignalP"/>
    </source>
</evidence>
<evidence type="ECO:0000259" key="3">
    <source>
        <dbReference type="PROSITE" id="PS50240"/>
    </source>
</evidence>
<dbReference type="Pfam" id="PF00089">
    <property type="entry name" value="Trypsin"/>
    <property type="match status" value="1"/>
</dbReference>
<dbReference type="PANTHER" id="PTHR24253:SF153">
    <property type="entry name" value="SERINE PROTEASE HEPSIN"/>
    <property type="match status" value="1"/>
</dbReference>
<keyword evidence="1" id="KW-1015">Disulfide bond</keyword>
<protein>
    <recommendedName>
        <fullName evidence="3">Peptidase S1 domain-containing protein</fullName>
    </recommendedName>
</protein>
<dbReference type="SMART" id="SM00020">
    <property type="entry name" value="Tryp_SPc"/>
    <property type="match status" value="1"/>
</dbReference>
<organism evidence="4 5">
    <name type="scientific">Manduca sexta</name>
    <name type="common">Tobacco hawkmoth</name>
    <name type="synonym">Tobacco hornworm</name>
    <dbReference type="NCBI Taxonomy" id="7130"/>
    <lineage>
        <taxon>Eukaryota</taxon>
        <taxon>Metazoa</taxon>
        <taxon>Ecdysozoa</taxon>
        <taxon>Arthropoda</taxon>
        <taxon>Hexapoda</taxon>
        <taxon>Insecta</taxon>
        <taxon>Pterygota</taxon>
        <taxon>Neoptera</taxon>
        <taxon>Endopterygota</taxon>
        <taxon>Lepidoptera</taxon>
        <taxon>Glossata</taxon>
        <taxon>Ditrysia</taxon>
        <taxon>Bombycoidea</taxon>
        <taxon>Sphingidae</taxon>
        <taxon>Sphinginae</taxon>
        <taxon>Sphingini</taxon>
        <taxon>Manduca</taxon>
    </lineage>
</organism>
<proteinExistence type="predicted"/>
<keyword evidence="2" id="KW-0732">Signal</keyword>
<keyword evidence="5" id="KW-1185">Reference proteome</keyword>
<dbReference type="GO" id="GO:0004252">
    <property type="term" value="F:serine-type endopeptidase activity"/>
    <property type="evidence" value="ECO:0007669"/>
    <property type="project" value="InterPro"/>
</dbReference>
<comment type="caution">
    <text evidence="4">The sequence shown here is derived from an EMBL/GenBank/DDBJ whole genome shotgun (WGS) entry which is preliminary data.</text>
</comment>
<sequence length="242" mass="27933">MSGTCRCLLIFFCFLQICLPQMLEEPKNFDIVPRVVNGWPAKKGDVPYQIAFKSLRYRYKRIYMTFCGGVIIAPNKLVTAAHCFDEKTSPCRKFWGKSVKASKKLVARTYAVAGNLYNLAVFSSKDTFEDGQWRRLREVIYPRVYDFPKFDIAVAFTINPFHYDAYVGPIPIASRYRDYVGKCLVSGYGRISKKETSEYLILAHLDLIPRRQCNAIHHRNMQHYVCTSGRISDVQKVRTAIK</sequence>
<dbReference type="PROSITE" id="PS00134">
    <property type="entry name" value="TRYPSIN_HIS"/>
    <property type="match status" value="1"/>
</dbReference>
<reference evidence="4" key="1">
    <citation type="journal article" date="2016" name="Insect Biochem. Mol. Biol.">
        <title>Multifaceted biological insights from a draft genome sequence of the tobacco hornworm moth, Manduca sexta.</title>
        <authorList>
            <person name="Kanost M.R."/>
            <person name="Arrese E.L."/>
            <person name="Cao X."/>
            <person name="Chen Y.R."/>
            <person name="Chellapilla S."/>
            <person name="Goldsmith M.R."/>
            <person name="Grosse-Wilde E."/>
            <person name="Heckel D.G."/>
            <person name="Herndon N."/>
            <person name="Jiang H."/>
            <person name="Papanicolaou A."/>
            <person name="Qu J."/>
            <person name="Soulages J.L."/>
            <person name="Vogel H."/>
            <person name="Walters J."/>
            <person name="Waterhouse R.M."/>
            <person name="Ahn S.J."/>
            <person name="Almeida F.C."/>
            <person name="An C."/>
            <person name="Aqrawi P."/>
            <person name="Bretschneider A."/>
            <person name="Bryant W.B."/>
            <person name="Bucks S."/>
            <person name="Chao H."/>
            <person name="Chevignon G."/>
            <person name="Christen J.M."/>
            <person name="Clarke D.F."/>
            <person name="Dittmer N.T."/>
            <person name="Ferguson L.C.F."/>
            <person name="Garavelou S."/>
            <person name="Gordon K.H.J."/>
            <person name="Gunaratna R.T."/>
            <person name="Han Y."/>
            <person name="Hauser F."/>
            <person name="He Y."/>
            <person name="Heidel-Fischer H."/>
            <person name="Hirsh A."/>
            <person name="Hu Y."/>
            <person name="Jiang H."/>
            <person name="Kalra D."/>
            <person name="Klinner C."/>
            <person name="Konig C."/>
            <person name="Kovar C."/>
            <person name="Kroll A.R."/>
            <person name="Kuwar S.S."/>
            <person name="Lee S.L."/>
            <person name="Lehman R."/>
            <person name="Li K."/>
            <person name="Li Z."/>
            <person name="Liang H."/>
            <person name="Lovelace S."/>
            <person name="Lu Z."/>
            <person name="Mansfield J.H."/>
            <person name="McCulloch K.J."/>
            <person name="Mathew T."/>
            <person name="Morton B."/>
            <person name="Muzny D.M."/>
            <person name="Neunemann D."/>
            <person name="Ongeri F."/>
            <person name="Pauchet Y."/>
            <person name="Pu L.L."/>
            <person name="Pyrousis I."/>
            <person name="Rao X.J."/>
            <person name="Redding A."/>
            <person name="Roesel C."/>
            <person name="Sanchez-Gracia A."/>
            <person name="Schaack S."/>
            <person name="Shukla A."/>
            <person name="Tetreau G."/>
            <person name="Wang Y."/>
            <person name="Xiong G.H."/>
            <person name="Traut W."/>
            <person name="Walsh T.K."/>
            <person name="Worley K.C."/>
            <person name="Wu D."/>
            <person name="Wu W."/>
            <person name="Wu Y.Q."/>
            <person name="Zhang X."/>
            <person name="Zou Z."/>
            <person name="Zucker H."/>
            <person name="Briscoe A.D."/>
            <person name="Burmester T."/>
            <person name="Clem R.J."/>
            <person name="Feyereisen R."/>
            <person name="Grimmelikhuijzen C.J.P."/>
            <person name="Hamodrakas S.J."/>
            <person name="Hansson B.S."/>
            <person name="Huguet E."/>
            <person name="Jermiin L.S."/>
            <person name="Lan Q."/>
            <person name="Lehman H.K."/>
            <person name="Lorenzen M."/>
            <person name="Merzendorfer H."/>
            <person name="Michalopoulos I."/>
            <person name="Morton D.B."/>
            <person name="Muthukrishnan S."/>
            <person name="Oakeshott J.G."/>
            <person name="Palmer W."/>
            <person name="Park Y."/>
            <person name="Passarelli A.L."/>
            <person name="Rozas J."/>
            <person name="Schwartz L.M."/>
            <person name="Smith W."/>
            <person name="Southgate A."/>
            <person name="Vilcinskas A."/>
            <person name="Vogt R."/>
            <person name="Wang P."/>
            <person name="Werren J."/>
            <person name="Yu X.Q."/>
            <person name="Zhou J.J."/>
            <person name="Brown S.J."/>
            <person name="Scherer S.E."/>
            <person name="Richards S."/>
            <person name="Blissard G.W."/>
        </authorList>
    </citation>
    <scope>NUCLEOTIDE SEQUENCE</scope>
</reference>
<accession>A0A921YZ71</accession>
<dbReference type="InterPro" id="IPR001254">
    <property type="entry name" value="Trypsin_dom"/>
</dbReference>
<feature type="domain" description="Peptidase S1" evidence="3">
    <location>
        <begin position="35"/>
        <end position="242"/>
    </location>
</feature>
<dbReference type="PROSITE" id="PS50240">
    <property type="entry name" value="TRYPSIN_DOM"/>
    <property type="match status" value="1"/>
</dbReference>
<dbReference type="AlphaFoldDB" id="A0A921YZ71"/>
<dbReference type="Proteomes" id="UP000791440">
    <property type="component" value="Unassembled WGS sequence"/>
</dbReference>
<feature type="signal peptide" evidence="2">
    <location>
        <begin position="1"/>
        <end position="20"/>
    </location>
</feature>
<gene>
    <name evidence="4" type="ORF">O3G_MSEX005125</name>
</gene>
<evidence type="ECO:0000256" key="1">
    <source>
        <dbReference type="ARBA" id="ARBA00023157"/>
    </source>
</evidence>